<feature type="non-terminal residue" evidence="3">
    <location>
        <position position="1609"/>
    </location>
</feature>
<dbReference type="SMART" id="SM00089">
    <property type="entry name" value="PKD"/>
    <property type="match status" value="6"/>
</dbReference>
<dbReference type="Pfam" id="PF19081">
    <property type="entry name" value="Ig_7"/>
    <property type="match status" value="3"/>
</dbReference>
<evidence type="ECO:0000259" key="1">
    <source>
        <dbReference type="PROSITE" id="PS50093"/>
    </source>
</evidence>
<dbReference type="Pfam" id="PF19408">
    <property type="entry name" value="PKD_6"/>
    <property type="match status" value="1"/>
</dbReference>
<keyword evidence="4" id="KW-1185">Reference proteome</keyword>
<dbReference type="InterPro" id="IPR035986">
    <property type="entry name" value="PKD_dom_sf"/>
</dbReference>
<dbReference type="InterPro" id="IPR000601">
    <property type="entry name" value="PKD_dom"/>
</dbReference>
<evidence type="ECO:0008006" key="5">
    <source>
        <dbReference type="Google" id="ProtNLM"/>
    </source>
</evidence>
<dbReference type="PROSITE" id="PS50835">
    <property type="entry name" value="IG_LIKE"/>
    <property type="match status" value="2"/>
</dbReference>
<dbReference type="RefSeq" id="WP_207906277.1">
    <property type="nucleotide sequence ID" value="NZ_SKFH01000038.1"/>
</dbReference>
<accession>A0A4R4E049</accession>
<dbReference type="Gene3D" id="2.60.40.10">
    <property type="entry name" value="Immunoglobulins"/>
    <property type="match status" value="7"/>
</dbReference>
<evidence type="ECO:0000313" key="4">
    <source>
        <dbReference type="Proteomes" id="UP000295164"/>
    </source>
</evidence>
<dbReference type="InterPro" id="IPR007110">
    <property type="entry name" value="Ig-like_dom"/>
</dbReference>
<name>A0A4R4E049_9BACT</name>
<dbReference type="InterPro" id="IPR044023">
    <property type="entry name" value="Ig_7"/>
</dbReference>
<feature type="domain" description="Ig-like" evidence="2">
    <location>
        <begin position="1259"/>
        <end position="1347"/>
    </location>
</feature>
<dbReference type="SUPFAM" id="SSF49299">
    <property type="entry name" value="PKD domain"/>
    <property type="match status" value="1"/>
</dbReference>
<organism evidence="3 4">
    <name type="scientific">Flaviaesturariibacter aridisoli</name>
    <dbReference type="NCBI Taxonomy" id="2545761"/>
    <lineage>
        <taxon>Bacteria</taxon>
        <taxon>Pseudomonadati</taxon>
        <taxon>Bacteroidota</taxon>
        <taxon>Chitinophagia</taxon>
        <taxon>Chitinophagales</taxon>
        <taxon>Chitinophagaceae</taxon>
        <taxon>Flaviaestuariibacter</taxon>
    </lineage>
</organism>
<feature type="domain" description="PKD" evidence="1">
    <location>
        <begin position="1349"/>
        <end position="1427"/>
    </location>
</feature>
<gene>
    <name evidence="3" type="ORF">E0486_16120</name>
</gene>
<dbReference type="SMART" id="SM00409">
    <property type="entry name" value="IG"/>
    <property type="match status" value="2"/>
</dbReference>
<dbReference type="InterPro" id="IPR036179">
    <property type="entry name" value="Ig-like_dom_sf"/>
</dbReference>
<feature type="domain" description="Ig-like" evidence="2">
    <location>
        <begin position="180"/>
        <end position="254"/>
    </location>
</feature>
<dbReference type="SUPFAM" id="SSF48726">
    <property type="entry name" value="Immunoglobulin"/>
    <property type="match status" value="2"/>
</dbReference>
<dbReference type="Pfam" id="PF13927">
    <property type="entry name" value="Ig_3"/>
    <property type="match status" value="1"/>
</dbReference>
<sequence>MSLGRASSLWDHICPGLCKSSDRSRSAAINGALSDHFHAWYTAGKKHSLTDNRNGRRHLLAVLCLLAGAPVFAQCPQISAQPSTQAGCSGGSATFQAGFTASGSVNYQWQRKAPNGSFTDIPGASGTTSTSPVSLDLSSIGAAPNVDGTEYRLVVTDDANCGDTSTGAALQVHVITGMSPQNSNSRICPGGDQTFTVSTNDNATQYQWLLNGNPLSNSNSASFTVTNANSGDAGAYSVQVTFSATGSPSTCTLTSPVRNLAVTATTATISGPATVCANSSGASYSTDGGNSGYSWTVNGGSVASGGSSNAITVNWGSAGSGSVTVQYLEAPDNCPASATYPVTIIAAPNVTVAHPAEICEGGNATLTASGAGSYSWSPATGLSAATGNTVTASPTSTITYTVTGTNSDGCSSTDQVTVTVGQAPNVNVTASNPGICSGGSTTLTASGASTYSWSPSTGLSATTGSSVSASPTTTTTYTVTGTNSAGCTSTETITVTVNPNPTVSVATPAAICAGGSATLTASGASTYSWSPSTGLSSTSGSSVTANPTTTTTYSVTGTNASGCTDTRTVTVTVNNLPSVTVSPSSAICSGGNKVLTAGGASTYTWSPATGLSVTTGASVTASPATTTAYTVTGADASGCSNTAQVTVTVNTNPTVTASAAPSSICTGSSSTLSAGGAATYSWSPATGLSATSGSPVTANPVGTTTYTVSGTSAAGCTGTAMVTITVIPKPTVTVSPTTTTVCNGVATTLTASGVSTYTWSPATGLSGTSGASVSANPSSATNYTVTGTNAAGCSSTATATVATGTTPVITRDLPLDTVGCQQSPISLVTSATGTPAPTVQWQVSSDGGVTWSNINGATNPIYSFNASPSQDGKRYRAVYTNSCGQVASKAVTLHIGAPINVRTDPVSQIGCSSAGSGPTVTFTSSGNGGNGTMTMSWQYSANGVDWMDIPNTTTTSNIGNFSTSYSPPAGSPTGFYRAKYRNGGCVESFSGSAQYTVQTTPAAPVTAPVYYCEDDIAVPLTSTAGSGNSLLWYTTPTGGTGSATAPTPSTNTEGTTTYYVIQQTSGGCKSPRAAITVTVSDKPPKPRVTTPVTYCQGATTSPLTATANPGYTLLWYTSASGGTGSPTAPTPSSATVGSTTYYVSQIGPERCESSRAAITVTINPIPVVNQPANQTLCAGANSTAVTFSGTPASGVTYGWTNSNTAIGLGASGTGNIASFVTTNTGTTPISATITVTPKVTTNGVTCTGTPKTFTITVNPKTVITTPPANVTVCAGGTATFTVAATGTGPLTYQWFDFGPSGSSSTAVGSGSSTLTLTNVTVTMNGNRYRVTVTGLCGTATYDFAVLTVLANPVLTVNAPAVCANALPATVSATATPAGTYTYAWTVPSGATPPGSVASFTTSVAGAYSVTATNSNGCAGTAAATLQVNPNPTVAVTASLAICAGKSTTLTASGATTYSWSPPTGLSATTASTVTASPAATTTYTVTGTTSGCSGTATTTVTVTPNVTSTQSISVCSGQLPYSWNGQRLGAAGSYQAVLTSAQGCDSTVTLTFTVKQGAHTDTTATACTQYVWHGTTYTTSGNYNFFSTGANGCPDTATLHLTINQGVHT</sequence>
<reference evidence="3 4" key="1">
    <citation type="submission" date="2019-03" db="EMBL/GenBank/DDBJ databases">
        <authorList>
            <person name="Kim M.K.M."/>
        </authorList>
    </citation>
    <scope>NUCLEOTIDE SEQUENCE [LARGE SCALE GENOMIC DNA]</scope>
    <source>
        <strain evidence="3 4">17J68-15</strain>
    </source>
</reference>
<protein>
    <recommendedName>
        <fullName evidence="5">Ig-like domain-containing protein</fullName>
    </recommendedName>
</protein>
<dbReference type="Proteomes" id="UP000295164">
    <property type="component" value="Unassembled WGS sequence"/>
</dbReference>
<dbReference type="InterPro" id="IPR022409">
    <property type="entry name" value="PKD/Chitinase_dom"/>
</dbReference>
<proteinExistence type="predicted"/>
<dbReference type="InterPro" id="IPR045829">
    <property type="entry name" value="PKD_6"/>
</dbReference>
<dbReference type="PROSITE" id="PS50093">
    <property type="entry name" value="PKD"/>
    <property type="match status" value="1"/>
</dbReference>
<dbReference type="InterPro" id="IPR013783">
    <property type="entry name" value="Ig-like_fold"/>
</dbReference>
<comment type="caution">
    <text evidence="3">The sequence shown here is derived from an EMBL/GenBank/DDBJ whole genome shotgun (WGS) entry which is preliminary data.</text>
</comment>
<dbReference type="InterPro" id="IPR003599">
    <property type="entry name" value="Ig_sub"/>
</dbReference>
<evidence type="ECO:0000259" key="2">
    <source>
        <dbReference type="PROSITE" id="PS50835"/>
    </source>
</evidence>
<dbReference type="EMBL" id="SKFH01000038">
    <property type="protein sequence ID" value="TCZ67202.1"/>
    <property type="molecule type" value="Genomic_DNA"/>
</dbReference>
<evidence type="ECO:0000313" key="3">
    <source>
        <dbReference type="EMBL" id="TCZ67202.1"/>
    </source>
</evidence>